<accession>A0A915IFW6</accession>
<proteinExistence type="predicted"/>
<feature type="region of interest" description="Disordered" evidence="1">
    <location>
        <begin position="1"/>
        <end position="30"/>
    </location>
</feature>
<sequence length="104" mass="12024">MQIHELDDQGRKHLHRDGAPQREENDSKHCAGIQSSICDLEFITRNVSNTGVQAVVPWNSRPGNNKHFIGVLWNKLIELENGTSCSIFGHNHERWKWTTWLTNH</sequence>
<evidence type="ECO:0000256" key="1">
    <source>
        <dbReference type="SAM" id="MobiDB-lite"/>
    </source>
</evidence>
<dbReference type="AlphaFoldDB" id="A0A915IFW6"/>
<evidence type="ECO:0000313" key="3">
    <source>
        <dbReference type="WBParaSite" id="nRc.2.0.1.t12699-RA"/>
    </source>
</evidence>
<organism evidence="2 3">
    <name type="scientific">Romanomermis culicivorax</name>
    <name type="common">Nematode worm</name>
    <dbReference type="NCBI Taxonomy" id="13658"/>
    <lineage>
        <taxon>Eukaryota</taxon>
        <taxon>Metazoa</taxon>
        <taxon>Ecdysozoa</taxon>
        <taxon>Nematoda</taxon>
        <taxon>Enoplea</taxon>
        <taxon>Dorylaimia</taxon>
        <taxon>Mermithida</taxon>
        <taxon>Mermithoidea</taxon>
        <taxon>Mermithidae</taxon>
        <taxon>Romanomermis</taxon>
    </lineage>
</organism>
<dbReference type="WBParaSite" id="nRc.2.0.1.t12699-RA">
    <property type="protein sequence ID" value="nRc.2.0.1.t12699-RA"/>
    <property type="gene ID" value="nRc.2.0.1.g12699"/>
</dbReference>
<feature type="compositionally biased region" description="Basic and acidic residues" evidence="1">
    <location>
        <begin position="1"/>
        <end position="29"/>
    </location>
</feature>
<dbReference type="Proteomes" id="UP000887565">
    <property type="component" value="Unplaced"/>
</dbReference>
<evidence type="ECO:0000313" key="2">
    <source>
        <dbReference type="Proteomes" id="UP000887565"/>
    </source>
</evidence>
<name>A0A915IFW6_ROMCU</name>
<protein>
    <submittedName>
        <fullName evidence="3">Uncharacterized protein</fullName>
    </submittedName>
</protein>
<reference evidence="3" key="1">
    <citation type="submission" date="2022-11" db="UniProtKB">
        <authorList>
            <consortium name="WormBaseParasite"/>
        </authorList>
    </citation>
    <scope>IDENTIFICATION</scope>
</reference>
<keyword evidence="2" id="KW-1185">Reference proteome</keyword>